<dbReference type="EMBL" id="KF977490">
    <property type="protein sequence ID" value="AHJ10701.1"/>
    <property type="molecule type" value="Genomic_DNA"/>
</dbReference>
<dbReference type="Proteomes" id="UP000019367">
    <property type="component" value="Segment"/>
</dbReference>
<gene>
    <name evidence="1" type="ORF">P106B_18</name>
</gene>
<keyword evidence="2" id="KW-1185">Reference proteome</keyword>
<evidence type="ECO:0000313" key="1">
    <source>
        <dbReference type="EMBL" id="AHJ10701.1"/>
    </source>
</evidence>
<dbReference type="GeneID" id="18502964"/>
<sequence length="120" mass="12894">MGFYDEMQNIASDVLSEFKQGTINYIKIVPGAGPADDPGPSTPTPYALDAVAKGVSFKFVKDGLALSTDLTVTAAVRSDLVPDMKGFIEIDGVRYKIVQDISTPAAGTRAVWKWIVRKGN</sequence>
<accession>W6EKE6</accession>
<dbReference type="OrthoDB" id="39062at10239"/>
<proteinExistence type="predicted"/>
<evidence type="ECO:0000313" key="2">
    <source>
        <dbReference type="Proteomes" id="UP000019367"/>
    </source>
</evidence>
<dbReference type="RefSeq" id="YP_009005944.1">
    <property type="nucleotide sequence ID" value="NC_023566.1"/>
</dbReference>
<dbReference type="KEGG" id="vg:18502964"/>
<name>W6EKE6_9CAUD</name>
<reference evidence="1 2" key="1">
    <citation type="journal article" date="2015" name="Microbiology">
        <title>Genomic and phenotypic characterization of Rhizobium gallicum phage vB_RglS_P106B.</title>
        <authorList>
            <person name="Halmillawewa A.P."/>
            <person name="Restrepo-Cordoba M."/>
            <person name="Yost C.K."/>
            <person name="Hynes M.F."/>
        </authorList>
    </citation>
    <scope>NUCLEOTIDE SEQUENCE [LARGE SCALE GENOMIC DNA]</scope>
</reference>
<protein>
    <submittedName>
        <fullName evidence="1">Uncharacterized protein</fullName>
    </submittedName>
</protein>
<organism evidence="1 2">
    <name type="scientific">Rhizobium phage vB_RglS_P106B</name>
    <dbReference type="NCBI Taxonomy" id="1458697"/>
    <lineage>
        <taxon>Viruses</taxon>
        <taxon>Duplodnaviria</taxon>
        <taxon>Heunggongvirae</taxon>
        <taxon>Uroviricota</taxon>
        <taxon>Caudoviricetes</taxon>
        <taxon>Rigallicvirus</taxon>
        <taxon>Rigallicvirus P106B</taxon>
    </lineage>
</organism>